<evidence type="ECO:0000256" key="7">
    <source>
        <dbReference type="ARBA" id="ARBA00023136"/>
    </source>
</evidence>
<reference evidence="9 10" key="1">
    <citation type="submission" date="2015-12" db="EMBL/GenBank/DDBJ databases">
        <title>Genome sequence of the marine Rhodobacteraceae strain O3.65, Candidatus Tritonibacter horizontis.</title>
        <authorList>
            <person name="Poehlein A."/>
            <person name="Giebel H.A."/>
            <person name="Voget S."/>
            <person name="Brinkhoff T."/>
        </authorList>
    </citation>
    <scope>NUCLEOTIDE SEQUENCE [LARGE SCALE GENOMIC DNA]</scope>
    <source>
        <strain evidence="9 10">O3.65</strain>
    </source>
</reference>
<comment type="subcellular location">
    <subcellularLocation>
        <location evidence="1">Cell inner membrane</location>
        <topology evidence="1">Peripheral membrane protein</topology>
    </subcellularLocation>
</comment>
<dbReference type="InterPro" id="IPR050388">
    <property type="entry name" value="ABC_Ni/Peptide_Import"/>
</dbReference>
<accession>A0A132BVY2</accession>
<dbReference type="OrthoDB" id="9802264at2"/>
<keyword evidence="5" id="KW-0547">Nucleotide-binding</keyword>
<dbReference type="InterPro" id="IPR027417">
    <property type="entry name" value="P-loop_NTPase"/>
</dbReference>
<dbReference type="AlphaFoldDB" id="A0A132BVY2"/>
<dbReference type="GO" id="GO:0015833">
    <property type="term" value="P:peptide transport"/>
    <property type="evidence" value="ECO:0007669"/>
    <property type="project" value="InterPro"/>
</dbReference>
<protein>
    <submittedName>
        <fullName evidence="9">Oligopeptide transport ATP-binding protein OppD</fullName>
    </submittedName>
</protein>
<dbReference type="FunFam" id="3.40.50.300:FF:000016">
    <property type="entry name" value="Oligopeptide ABC transporter ATP-binding component"/>
    <property type="match status" value="1"/>
</dbReference>
<dbReference type="GO" id="GO:0005886">
    <property type="term" value="C:plasma membrane"/>
    <property type="evidence" value="ECO:0007669"/>
    <property type="project" value="UniProtKB-SubCell"/>
</dbReference>
<evidence type="ECO:0000256" key="5">
    <source>
        <dbReference type="ARBA" id="ARBA00022741"/>
    </source>
</evidence>
<dbReference type="PATRIC" id="fig|1768241.3.peg.2886"/>
<evidence type="ECO:0000259" key="8">
    <source>
        <dbReference type="PROSITE" id="PS50893"/>
    </source>
</evidence>
<evidence type="ECO:0000256" key="4">
    <source>
        <dbReference type="ARBA" id="ARBA00022475"/>
    </source>
</evidence>
<dbReference type="Gene3D" id="3.40.50.300">
    <property type="entry name" value="P-loop containing nucleotide triphosphate hydrolases"/>
    <property type="match status" value="1"/>
</dbReference>
<dbReference type="InterPro" id="IPR017871">
    <property type="entry name" value="ABC_transporter-like_CS"/>
</dbReference>
<dbReference type="CDD" id="cd03257">
    <property type="entry name" value="ABC_NikE_OppD_transporters"/>
    <property type="match status" value="1"/>
</dbReference>
<dbReference type="RefSeq" id="WP_068244728.1">
    <property type="nucleotide sequence ID" value="NZ_LPUY01000075.1"/>
</dbReference>
<dbReference type="PROSITE" id="PS00211">
    <property type="entry name" value="ABC_TRANSPORTER_1"/>
    <property type="match status" value="1"/>
</dbReference>
<feature type="domain" description="ABC transporter" evidence="8">
    <location>
        <begin position="6"/>
        <end position="253"/>
    </location>
</feature>
<organism evidence="9 10">
    <name type="scientific">Tritonibacter horizontis</name>
    <dbReference type="NCBI Taxonomy" id="1768241"/>
    <lineage>
        <taxon>Bacteria</taxon>
        <taxon>Pseudomonadati</taxon>
        <taxon>Pseudomonadota</taxon>
        <taxon>Alphaproteobacteria</taxon>
        <taxon>Rhodobacterales</taxon>
        <taxon>Paracoccaceae</taxon>
        <taxon>Tritonibacter</taxon>
    </lineage>
</organism>
<dbReference type="NCBIfam" id="TIGR01727">
    <property type="entry name" value="oligo_HPY"/>
    <property type="match status" value="1"/>
</dbReference>
<dbReference type="Pfam" id="PF00005">
    <property type="entry name" value="ABC_tran"/>
    <property type="match status" value="1"/>
</dbReference>
<evidence type="ECO:0000313" key="10">
    <source>
        <dbReference type="Proteomes" id="UP000068382"/>
    </source>
</evidence>
<evidence type="ECO:0000256" key="1">
    <source>
        <dbReference type="ARBA" id="ARBA00004417"/>
    </source>
</evidence>
<dbReference type="GO" id="GO:0005524">
    <property type="term" value="F:ATP binding"/>
    <property type="evidence" value="ECO:0007669"/>
    <property type="project" value="UniProtKB-KW"/>
</dbReference>
<keyword evidence="4" id="KW-1003">Cell membrane</keyword>
<keyword evidence="6 9" id="KW-0067">ATP-binding</keyword>
<comment type="caution">
    <text evidence="9">The sequence shown here is derived from an EMBL/GenBank/DDBJ whole genome shotgun (WGS) entry which is preliminary data.</text>
</comment>
<dbReference type="GO" id="GO:0055085">
    <property type="term" value="P:transmembrane transport"/>
    <property type="evidence" value="ECO:0007669"/>
    <property type="project" value="UniProtKB-ARBA"/>
</dbReference>
<dbReference type="SMART" id="SM00382">
    <property type="entry name" value="AAA"/>
    <property type="match status" value="1"/>
</dbReference>
<dbReference type="InterPro" id="IPR013563">
    <property type="entry name" value="Oligopep_ABC_C"/>
</dbReference>
<dbReference type="PROSITE" id="PS50893">
    <property type="entry name" value="ABC_TRANSPORTER_2"/>
    <property type="match status" value="1"/>
</dbReference>
<dbReference type="InterPro" id="IPR003439">
    <property type="entry name" value="ABC_transporter-like_ATP-bd"/>
</dbReference>
<evidence type="ECO:0000256" key="6">
    <source>
        <dbReference type="ARBA" id="ARBA00022840"/>
    </source>
</evidence>
<proteinExistence type="inferred from homology"/>
<evidence type="ECO:0000313" key="9">
    <source>
        <dbReference type="EMBL" id="KUP92454.1"/>
    </source>
</evidence>
<evidence type="ECO:0000256" key="2">
    <source>
        <dbReference type="ARBA" id="ARBA00005417"/>
    </source>
</evidence>
<sequence length="320" mass="34935">MSLLSIRNLNIRFRTGDDYVHAVNDVSFDIAKGQKLAVVGESGSGKSQIAMAIMGLLAPNAEASGEVLYEGQNLLALSQSQLNRIRARDISIIFQDPMSSLNPYMRIERQLGEVVVQHEGLSRRDARKRALEVMEAVQIPDARNRLTAYPHEFSGGMRQRIVIAMALICKPKLILADEPTTALDVTVQAQIMTLLDDIQRDLNTAVMLITHDLGVVAGFCEDTLVLYGGRVMEEAPTLDLFDGPGHPYTRGLLRAVPNISDATATLAAIPGSPPNQTRPPVACPFAPRCVDVRDACLEALPDLTGSRQKRACIRPVEELT</sequence>
<dbReference type="SUPFAM" id="SSF52540">
    <property type="entry name" value="P-loop containing nucleoside triphosphate hydrolases"/>
    <property type="match status" value="1"/>
</dbReference>
<dbReference type="InterPro" id="IPR003593">
    <property type="entry name" value="AAA+_ATPase"/>
</dbReference>
<keyword evidence="7" id="KW-0472">Membrane</keyword>
<keyword evidence="3" id="KW-0813">Transport</keyword>
<comment type="similarity">
    <text evidence="2">Belongs to the ABC transporter superfamily.</text>
</comment>
<dbReference type="PANTHER" id="PTHR43297">
    <property type="entry name" value="OLIGOPEPTIDE TRANSPORT ATP-BINDING PROTEIN APPD"/>
    <property type="match status" value="1"/>
</dbReference>
<keyword evidence="10" id="KW-1185">Reference proteome</keyword>
<dbReference type="Pfam" id="PF08352">
    <property type="entry name" value="oligo_HPY"/>
    <property type="match status" value="1"/>
</dbReference>
<evidence type="ECO:0000256" key="3">
    <source>
        <dbReference type="ARBA" id="ARBA00022448"/>
    </source>
</evidence>
<dbReference type="EMBL" id="LPUY01000075">
    <property type="protein sequence ID" value="KUP92454.1"/>
    <property type="molecule type" value="Genomic_DNA"/>
</dbReference>
<gene>
    <name evidence="9" type="primary">oppD_1</name>
    <name evidence="9" type="ORF">TRIHO_27580</name>
</gene>
<dbReference type="Proteomes" id="UP000068382">
    <property type="component" value="Unassembled WGS sequence"/>
</dbReference>
<dbReference type="GO" id="GO:0016887">
    <property type="term" value="F:ATP hydrolysis activity"/>
    <property type="evidence" value="ECO:0007669"/>
    <property type="project" value="InterPro"/>
</dbReference>
<name>A0A132BVY2_9RHOB</name>
<dbReference type="PANTHER" id="PTHR43297:SF7">
    <property type="entry name" value="D,D-DIPEPTIDE TRANSPORT ATP-BINDING PROTEIN DDPD-RELATED"/>
    <property type="match status" value="1"/>
</dbReference>